<dbReference type="PANTHER" id="PTHR24421">
    <property type="entry name" value="NITRATE/NITRITE SENSOR PROTEIN NARX-RELATED"/>
    <property type="match status" value="1"/>
</dbReference>
<evidence type="ECO:0000256" key="1">
    <source>
        <dbReference type="ARBA" id="ARBA00004651"/>
    </source>
</evidence>
<keyword evidence="7" id="KW-0902">Two-component regulatory system</keyword>
<name>A0A5J6G7T3_STRKN</name>
<protein>
    <submittedName>
        <fullName evidence="11">Sensor histidine kinase</fullName>
    </submittedName>
</protein>
<gene>
    <name evidence="11" type="ORF">CP970_07315</name>
</gene>
<dbReference type="SMART" id="SM00387">
    <property type="entry name" value="HATPase_c"/>
    <property type="match status" value="1"/>
</dbReference>
<dbReference type="PANTHER" id="PTHR24421:SF37">
    <property type="entry name" value="SENSOR HISTIDINE KINASE NARS"/>
    <property type="match status" value="1"/>
</dbReference>
<dbReference type="Pfam" id="PF07730">
    <property type="entry name" value="HisKA_3"/>
    <property type="match status" value="1"/>
</dbReference>
<evidence type="ECO:0000313" key="11">
    <source>
        <dbReference type="EMBL" id="QEU90752.1"/>
    </source>
</evidence>
<keyword evidence="6" id="KW-1133">Transmembrane helix</keyword>
<dbReference type="Proteomes" id="UP000325529">
    <property type="component" value="Chromosome"/>
</dbReference>
<keyword evidence="2" id="KW-1003">Cell membrane</keyword>
<feature type="region of interest" description="Disordered" evidence="9">
    <location>
        <begin position="1"/>
        <end position="51"/>
    </location>
</feature>
<dbReference type="GO" id="GO:0000155">
    <property type="term" value="F:phosphorelay sensor kinase activity"/>
    <property type="evidence" value="ECO:0007669"/>
    <property type="project" value="InterPro"/>
</dbReference>
<keyword evidence="8" id="KW-0472">Membrane</keyword>
<evidence type="ECO:0000256" key="6">
    <source>
        <dbReference type="ARBA" id="ARBA00022989"/>
    </source>
</evidence>
<evidence type="ECO:0000256" key="9">
    <source>
        <dbReference type="SAM" id="MobiDB-lite"/>
    </source>
</evidence>
<accession>A0A5J6G7T3</accession>
<dbReference type="CDD" id="cd16917">
    <property type="entry name" value="HATPase_UhpB-NarQ-NarX-like"/>
    <property type="match status" value="1"/>
</dbReference>
<dbReference type="Gene3D" id="1.20.5.1930">
    <property type="match status" value="1"/>
</dbReference>
<dbReference type="Pfam" id="PF02518">
    <property type="entry name" value="HATPase_c"/>
    <property type="match status" value="1"/>
</dbReference>
<dbReference type="InterPro" id="IPR036890">
    <property type="entry name" value="HATPase_C_sf"/>
</dbReference>
<dbReference type="InterPro" id="IPR011712">
    <property type="entry name" value="Sig_transdc_His_kin_sub3_dim/P"/>
</dbReference>
<dbReference type="InterPro" id="IPR003594">
    <property type="entry name" value="HATPase_dom"/>
</dbReference>
<dbReference type="EMBL" id="CP023699">
    <property type="protein sequence ID" value="QEU90752.1"/>
    <property type="molecule type" value="Genomic_DNA"/>
</dbReference>
<evidence type="ECO:0000256" key="7">
    <source>
        <dbReference type="ARBA" id="ARBA00023012"/>
    </source>
</evidence>
<reference evidence="11 12" key="1">
    <citation type="submission" date="2017-09" db="EMBL/GenBank/DDBJ databases">
        <authorList>
            <person name="Lee N."/>
            <person name="Cho B.-K."/>
        </authorList>
    </citation>
    <scope>NUCLEOTIDE SEQUENCE [LARGE SCALE GENOMIC DNA]</scope>
    <source>
        <strain evidence="11 12">ATCC 12853</strain>
    </source>
</reference>
<dbReference type="KEGG" id="ska:CP970_07315"/>
<dbReference type="AlphaFoldDB" id="A0A5J6G7T3"/>
<keyword evidence="4" id="KW-0812">Transmembrane</keyword>
<proteinExistence type="predicted"/>
<feature type="domain" description="Histidine kinase" evidence="10">
    <location>
        <begin position="325"/>
        <end position="414"/>
    </location>
</feature>
<evidence type="ECO:0000313" key="12">
    <source>
        <dbReference type="Proteomes" id="UP000325529"/>
    </source>
</evidence>
<dbReference type="PROSITE" id="PS50109">
    <property type="entry name" value="HIS_KIN"/>
    <property type="match status" value="1"/>
</dbReference>
<keyword evidence="5 11" id="KW-0418">Kinase</keyword>
<dbReference type="OrthoDB" id="144293at2"/>
<dbReference type="GO" id="GO:0046983">
    <property type="term" value="F:protein dimerization activity"/>
    <property type="evidence" value="ECO:0007669"/>
    <property type="project" value="InterPro"/>
</dbReference>
<dbReference type="Gene3D" id="3.30.565.10">
    <property type="entry name" value="Histidine kinase-like ATPase, C-terminal domain"/>
    <property type="match status" value="1"/>
</dbReference>
<evidence type="ECO:0000256" key="4">
    <source>
        <dbReference type="ARBA" id="ARBA00022692"/>
    </source>
</evidence>
<sequence>MIVHLTSTGDRDRCTPWPARGPDSARPAGDRGARTARPALPRDRATETGEAAVNEAATDHLSRGPEIAEALGARLESVLHHYEQRLLASGVGVDDPRVLNFCTLQARAVIEDSLQALGSRRPLERMRSVDAERGTGDGTVSFPYQADWRLEDPRTAVMLLFDVVVEAVAASMTHHPDTSRCTVDAAVSLHHSIMWRFQAALETKTRQMLHETAQSFLENRRRISRDLHDRVGYAVSVAKQNVELVRLYQALDAPSADAKLVEAENSLRTALEEVRQLASELRVHARIEGLENALRHCAQALCAPGAAFDIVVTGHECWLSDDTMDELFQALREALRNAFAHSMASTVTVRVDIAPHETRAVVEDDGVGFEVARRPGGVGLASMRERIERLGGSVAISSHTGRGVFVEFLLPTKSG</sequence>
<evidence type="ECO:0000256" key="5">
    <source>
        <dbReference type="ARBA" id="ARBA00022777"/>
    </source>
</evidence>
<evidence type="ECO:0000259" key="10">
    <source>
        <dbReference type="PROSITE" id="PS50109"/>
    </source>
</evidence>
<dbReference type="SUPFAM" id="SSF55874">
    <property type="entry name" value="ATPase domain of HSP90 chaperone/DNA topoisomerase II/histidine kinase"/>
    <property type="match status" value="1"/>
</dbReference>
<evidence type="ECO:0000256" key="2">
    <source>
        <dbReference type="ARBA" id="ARBA00022475"/>
    </source>
</evidence>
<organism evidence="11 12">
    <name type="scientific">Streptomyces kanamyceticus</name>
    <dbReference type="NCBI Taxonomy" id="1967"/>
    <lineage>
        <taxon>Bacteria</taxon>
        <taxon>Bacillati</taxon>
        <taxon>Actinomycetota</taxon>
        <taxon>Actinomycetes</taxon>
        <taxon>Kitasatosporales</taxon>
        <taxon>Streptomycetaceae</taxon>
        <taxon>Streptomyces</taxon>
    </lineage>
</organism>
<keyword evidence="3" id="KW-0808">Transferase</keyword>
<dbReference type="GO" id="GO:0005886">
    <property type="term" value="C:plasma membrane"/>
    <property type="evidence" value="ECO:0007669"/>
    <property type="project" value="UniProtKB-SubCell"/>
</dbReference>
<dbReference type="InterPro" id="IPR050482">
    <property type="entry name" value="Sensor_HK_TwoCompSys"/>
</dbReference>
<evidence type="ECO:0000256" key="3">
    <source>
        <dbReference type="ARBA" id="ARBA00022679"/>
    </source>
</evidence>
<dbReference type="InterPro" id="IPR005467">
    <property type="entry name" value="His_kinase_dom"/>
</dbReference>
<comment type="subcellular location">
    <subcellularLocation>
        <location evidence="1">Cell membrane</location>
        <topology evidence="1">Multi-pass membrane protein</topology>
    </subcellularLocation>
</comment>
<keyword evidence="12" id="KW-1185">Reference proteome</keyword>
<evidence type="ECO:0000256" key="8">
    <source>
        <dbReference type="ARBA" id="ARBA00023136"/>
    </source>
</evidence>